<evidence type="ECO:0000256" key="3">
    <source>
        <dbReference type="ARBA" id="ARBA00023163"/>
    </source>
</evidence>
<dbReference type="Pfam" id="PF01381">
    <property type="entry name" value="HTH_3"/>
    <property type="match status" value="1"/>
</dbReference>
<reference evidence="5 6" key="1">
    <citation type="submission" date="2017-06" db="EMBL/GenBank/DDBJ databases">
        <title>Complete genome of Helicobacter apodemus.</title>
        <authorList>
            <person name="Cho S."/>
        </authorList>
    </citation>
    <scope>NUCLEOTIDE SEQUENCE [LARGE SCALE GENOMIC DNA]</scope>
    <source>
        <strain evidence="6">SNUVETPUB-15-01</strain>
    </source>
</reference>
<dbReference type="OrthoDB" id="5363392at2"/>
<dbReference type="InterPro" id="IPR001387">
    <property type="entry name" value="Cro/C1-type_HTH"/>
</dbReference>
<dbReference type="InterPro" id="IPR039418">
    <property type="entry name" value="LexA-like"/>
</dbReference>
<dbReference type="Proteomes" id="UP000244890">
    <property type="component" value="Chromosome"/>
</dbReference>
<dbReference type="EMBL" id="CP021886">
    <property type="protein sequence ID" value="AWI33560.1"/>
    <property type="molecule type" value="Genomic_DNA"/>
</dbReference>
<evidence type="ECO:0000313" key="5">
    <source>
        <dbReference type="EMBL" id="AWI33560.1"/>
    </source>
</evidence>
<dbReference type="Pfam" id="PF00717">
    <property type="entry name" value="Peptidase_S24"/>
    <property type="match status" value="1"/>
</dbReference>
<dbReference type="Gene3D" id="1.10.260.40">
    <property type="entry name" value="lambda repressor-like DNA-binding domains"/>
    <property type="match status" value="1"/>
</dbReference>
<sequence length="229" mass="25721">MFMLKEIRETKGITQIQLAKMLGVSERTIRKYEQEEDSMQVGMFKKIMTALDMSSNSPAILQKVSSNTSKSVQQSPKNTEIISSKGVSLPQTLNDDIVSIPFYEDITASAGSGAYNEAETAEQLNFPKSFLRQYFGIVSFNNLSIIIGKGDSMYPTLPKNCYLLVQNGSVSDGEICITRIEDELYVKRLQKRPKLKLLSDNKAYDPIELEGENFEIIGRVVGYFKKTTL</sequence>
<feature type="domain" description="HTH cro/C1-type" evidence="4">
    <location>
        <begin position="4"/>
        <end position="61"/>
    </location>
</feature>
<evidence type="ECO:0000313" key="6">
    <source>
        <dbReference type="Proteomes" id="UP000244890"/>
    </source>
</evidence>
<dbReference type="GO" id="GO:0003677">
    <property type="term" value="F:DNA binding"/>
    <property type="evidence" value="ECO:0007669"/>
    <property type="project" value="UniProtKB-KW"/>
</dbReference>
<dbReference type="Gene3D" id="2.10.109.10">
    <property type="entry name" value="Umud Fragment, subunit A"/>
    <property type="match status" value="1"/>
</dbReference>
<dbReference type="PROSITE" id="PS50943">
    <property type="entry name" value="HTH_CROC1"/>
    <property type="match status" value="1"/>
</dbReference>
<dbReference type="PANTHER" id="PTHR40661:SF3">
    <property type="entry name" value="FELS-1 PROPHAGE TRANSCRIPTIONAL REGULATOR"/>
    <property type="match status" value="1"/>
</dbReference>
<dbReference type="CDD" id="cd06529">
    <property type="entry name" value="S24_LexA-like"/>
    <property type="match status" value="1"/>
</dbReference>
<dbReference type="InterPro" id="IPR015927">
    <property type="entry name" value="Peptidase_S24_S26A/B/C"/>
</dbReference>
<dbReference type="SMART" id="SM00530">
    <property type="entry name" value="HTH_XRE"/>
    <property type="match status" value="1"/>
</dbReference>
<name>A0A2U8FBF0_9HELI</name>
<keyword evidence="1" id="KW-0805">Transcription regulation</keyword>
<proteinExistence type="predicted"/>
<dbReference type="PANTHER" id="PTHR40661">
    <property type="match status" value="1"/>
</dbReference>
<evidence type="ECO:0000256" key="1">
    <source>
        <dbReference type="ARBA" id="ARBA00023015"/>
    </source>
</evidence>
<evidence type="ECO:0000256" key="2">
    <source>
        <dbReference type="ARBA" id="ARBA00023125"/>
    </source>
</evidence>
<organism evidence="5 6">
    <name type="scientific">Helicobacter apodemus</name>
    <dbReference type="NCBI Taxonomy" id="135569"/>
    <lineage>
        <taxon>Bacteria</taxon>
        <taxon>Pseudomonadati</taxon>
        <taxon>Campylobacterota</taxon>
        <taxon>Epsilonproteobacteria</taxon>
        <taxon>Campylobacterales</taxon>
        <taxon>Helicobacteraceae</taxon>
        <taxon>Helicobacter</taxon>
    </lineage>
</organism>
<evidence type="ECO:0000259" key="4">
    <source>
        <dbReference type="PROSITE" id="PS50943"/>
    </source>
</evidence>
<dbReference type="CDD" id="cd00093">
    <property type="entry name" value="HTH_XRE"/>
    <property type="match status" value="1"/>
</dbReference>
<dbReference type="InterPro" id="IPR036286">
    <property type="entry name" value="LexA/Signal_pep-like_sf"/>
</dbReference>
<gene>
    <name evidence="5" type="ORF">CDV25_01385</name>
</gene>
<dbReference type="AlphaFoldDB" id="A0A2U8FBF0"/>
<dbReference type="SUPFAM" id="SSF47413">
    <property type="entry name" value="lambda repressor-like DNA-binding domains"/>
    <property type="match status" value="1"/>
</dbReference>
<protein>
    <submittedName>
        <fullName evidence="5">DNA-binding protein</fullName>
    </submittedName>
</protein>
<keyword evidence="3" id="KW-0804">Transcription</keyword>
<keyword evidence="2 5" id="KW-0238">DNA-binding</keyword>
<accession>A0A2U8FBF0</accession>
<dbReference type="SUPFAM" id="SSF51306">
    <property type="entry name" value="LexA/Signal peptidase"/>
    <property type="match status" value="1"/>
</dbReference>
<dbReference type="InterPro" id="IPR010982">
    <property type="entry name" value="Lambda_DNA-bd_dom_sf"/>
</dbReference>
<dbReference type="KEGG" id="had:CDV25_01385"/>